<name>A0ABQ2DKT8_9DEIO</name>
<dbReference type="RefSeq" id="WP_189009552.1">
    <property type="nucleotide sequence ID" value="NZ_BMOD01000057.1"/>
</dbReference>
<feature type="chain" id="PRO_5046572243" evidence="1">
    <location>
        <begin position="21"/>
        <end position="165"/>
    </location>
</feature>
<proteinExistence type="predicted"/>
<dbReference type="Proteomes" id="UP000632222">
    <property type="component" value="Unassembled WGS sequence"/>
</dbReference>
<protein>
    <submittedName>
        <fullName evidence="2">Uncharacterized protein</fullName>
    </submittedName>
</protein>
<evidence type="ECO:0000256" key="1">
    <source>
        <dbReference type="SAM" id="SignalP"/>
    </source>
</evidence>
<comment type="caution">
    <text evidence="2">The sequence shown here is derived from an EMBL/GenBank/DDBJ whole genome shotgun (WGS) entry which is preliminary data.</text>
</comment>
<sequence length="165" mass="18492">MSKSKVVFLVLALGVGKSFALQSLSSVAENLSNFQNVCEVTVSALLDAVEQAKYSEYLTSSYKNKLTSIGALKDDKECEDSDLRLDVLVLINKTPIQFNNGVNWIYTYDASIDVYAKKYQNLRNVTIYKGWTVGANATIKESQSSFEDGLDVYFEKFLSEWNKGH</sequence>
<evidence type="ECO:0000313" key="3">
    <source>
        <dbReference type="Proteomes" id="UP000632222"/>
    </source>
</evidence>
<keyword evidence="1" id="KW-0732">Signal</keyword>
<reference evidence="3" key="1">
    <citation type="journal article" date="2019" name="Int. J. Syst. Evol. Microbiol.">
        <title>The Global Catalogue of Microorganisms (GCM) 10K type strain sequencing project: providing services to taxonomists for standard genome sequencing and annotation.</title>
        <authorList>
            <consortium name="The Broad Institute Genomics Platform"/>
            <consortium name="The Broad Institute Genome Sequencing Center for Infectious Disease"/>
            <person name="Wu L."/>
            <person name="Ma J."/>
        </authorList>
    </citation>
    <scope>NUCLEOTIDE SEQUENCE [LARGE SCALE GENOMIC DNA]</scope>
    <source>
        <strain evidence="3">JCM 14370</strain>
    </source>
</reference>
<keyword evidence="3" id="KW-1185">Reference proteome</keyword>
<gene>
    <name evidence="2" type="ORF">GCM10008938_52450</name>
</gene>
<organism evidence="2 3">
    <name type="scientific">Deinococcus roseus</name>
    <dbReference type="NCBI Taxonomy" id="392414"/>
    <lineage>
        <taxon>Bacteria</taxon>
        <taxon>Thermotogati</taxon>
        <taxon>Deinococcota</taxon>
        <taxon>Deinococci</taxon>
        <taxon>Deinococcales</taxon>
        <taxon>Deinococcaceae</taxon>
        <taxon>Deinococcus</taxon>
    </lineage>
</organism>
<accession>A0ABQ2DKT8</accession>
<feature type="signal peptide" evidence="1">
    <location>
        <begin position="1"/>
        <end position="20"/>
    </location>
</feature>
<evidence type="ECO:0000313" key="2">
    <source>
        <dbReference type="EMBL" id="GGJ59818.1"/>
    </source>
</evidence>
<dbReference type="EMBL" id="BMOD01000057">
    <property type="protein sequence ID" value="GGJ59818.1"/>
    <property type="molecule type" value="Genomic_DNA"/>
</dbReference>